<dbReference type="OrthoDB" id="62952at2759"/>
<organism evidence="2 3">
    <name type="scientific">Viridothelium virens</name>
    <name type="common">Speckled blister lichen</name>
    <name type="synonym">Trypethelium virens</name>
    <dbReference type="NCBI Taxonomy" id="1048519"/>
    <lineage>
        <taxon>Eukaryota</taxon>
        <taxon>Fungi</taxon>
        <taxon>Dikarya</taxon>
        <taxon>Ascomycota</taxon>
        <taxon>Pezizomycotina</taxon>
        <taxon>Dothideomycetes</taxon>
        <taxon>Dothideomycetes incertae sedis</taxon>
        <taxon>Trypetheliales</taxon>
        <taxon>Trypetheliaceae</taxon>
        <taxon>Viridothelium</taxon>
    </lineage>
</organism>
<dbReference type="EMBL" id="ML991779">
    <property type="protein sequence ID" value="KAF2237663.1"/>
    <property type="molecule type" value="Genomic_DNA"/>
</dbReference>
<dbReference type="AlphaFoldDB" id="A0A6A6HJG3"/>
<reference evidence="2" key="1">
    <citation type="journal article" date="2020" name="Stud. Mycol.">
        <title>101 Dothideomycetes genomes: a test case for predicting lifestyles and emergence of pathogens.</title>
        <authorList>
            <person name="Haridas S."/>
            <person name="Albert R."/>
            <person name="Binder M."/>
            <person name="Bloem J."/>
            <person name="Labutti K."/>
            <person name="Salamov A."/>
            <person name="Andreopoulos B."/>
            <person name="Baker S."/>
            <person name="Barry K."/>
            <person name="Bills G."/>
            <person name="Bluhm B."/>
            <person name="Cannon C."/>
            <person name="Castanera R."/>
            <person name="Culley D."/>
            <person name="Daum C."/>
            <person name="Ezra D."/>
            <person name="Gonzalez J."/>
            <person name="Henrissat B."/>
            <person name="Kuo A."/>
            <person name="Liang C."/>
            <person name="Lipzen A."/>
            <person name="Lutzoni F."/>
            <person name="Magnuson J."/>
            <person name="Mondo S."/>
            <person name="Nolan M."/>
            <person name="Ohm R."/>
            <person name="Pangilinan J."/>
            <person name="Park H.-J."/>
            <person name="Ramirez L."/>
            <person name="Alfaro M."/>
            <person name="Sun H."/>
            <person name="Tritt A."/>
            <person name="Yoshinaga Y."/>
            <person name="Zwiers L.-H."/>
            <person name="Turgeon B."/>
            <person name="Goodwin S."/>
            <person name="Spatafora J."/>
            <person name="Crous P."/>
            <person name="Grigoriev I."/>
        </authorList>
    </citation>
    <scope>NUCLEOTIDE SEQUENCE</scope>
    <source>
        <strain evidence="2">Tuck. ex Michener</strain>
    </source>
</reference>
<keyword evidence="3" id="KW-1185">Reference proteome</keyword>
<dbReference type="PANTHER" id="PTHR42085">
    <property type="entry name" value="F-BOX DOMAIN-CONTAINING PROTEIN"/>
    <property type="match status" value="1"/>
</dbReference>
<dbReference type="Pfam" id="PF20150">
    <property type="entry name" value="2EXR"/>
    <property type="match status" value="1"/>
</dbReference>
<protein>
    <recommendedName>
        <fullName evidence="1">2EXR domain-containing protein</fullName>
    </recommendedName>
</protein>
<sequence length="344" mass="40696">MPFLSRPLSLTESDLSSILPTDSQYQSFEMPFLSRPLSHHAFPPFSSLPPELRLEIYDLVFADIHVSADVDPDQKRTASWRTSSFRPHRTAILTTCRQIYEEASEIFRSSVNYCLEVHHEDGFRFRGVHVPKWEKSPDAVLESLRATKRLRLCFGFGHLMTLNDTYYYRELLYFIIEQLQQPPSITHLTICPYREIAPMQIRDHFFRDPCFGVSYIEHILRIAQPLRDVTGIKSVTLEPVNLWRYPDSTNPEWFMFELATDLDRYLRTSPFEYALRSQHRQDRLYGIDHTYQILHSLVYPELNSWGQVRFDSCSDEFLRYRWASLYSGEACYPIKENIQKMRNL</sequence>
<accession>A0A6A6HJG3</accession>
<name>A0A6A6HJG3_VIRVR</name>
<dbReference type="InterPro" id="IPR045518">
    <property type="entry name" value="2EXR"/>
</dbReference>
<feature type="domain" description="2EXR" evidence="1">
    <location>
        <begin position="42"/>
        <end position="113"/>
    </location>
</feature>
<dbReference type="InterPro" id="IPR038883">
    <property type="entry name" value="AN11006-like"/>
</dbReference>
<evidence type="ECO:0000313" key="2">
    <source>
        <dbReference type="EMBL" id="KAF2237663.1"/>
    </source>
</evidence>
<evidence type="ECO:0000259" key="1">
    <source>
        <dbReference type="Pfam" id="PF20150"/>
    </source>
</evidence>
<dbReference type="PANTHER" id="PTHR42085:SF2">
    <property type="entry name" value="F-BOX DOMAIN-CONTAINING PROTEIN"/>
    <property type="match status" value="1"/>
</dbReference>
<gene>
    <name evidence="2" type="ORF">EV356DRAFT_520917</name>
</gene>
<dbReference type="Proteomes" id="UP000800092">
    <property type="component" value="Unassembled WGS sequence"/>
</dbReference>
<evidence type="ECO:0000313" key="3">
    <source>
        <dbReference type="Proteomes" id="UP000800092"/>
    </source>
</evidence>
<proteinExistence type="predicted"/>